<sequence>MNESLINPFTLSHPTAVQTSLYAGATFARFDPAGRFIAAARVNGSAEIWDLETRAPIRWLDGHVKTITSIDWSRNSRYLLTSSKDWNVLIWDLAAVCDPPQRYATVRFDAPVVSASFHPKNSQIILVLLATGEAYVCDTRKQHRSRVELLETIIDDGEDEEGPIRSPITTARFDPAGKNIFVGTATGCILVFNTRTKIMIARHKISGAGTMKGMDFAKAGRRLVTNSSDRTLRQFLLPKYPTPPADADASAPFVFLDGELEPTHRFSDPINRTAWHAMCYSPDGEWLAGGAADPAGHKIYIWDISNDGQFASALDGGREPLVYLHWHPTRSALASTTNQGSILIWHCPSPERWGAFAGGFEEVDENVEYAEREDEFDIEDEAVLFARKMRAEEEAVDIDTIVAGTLAPEGGGARSGNRGGAATPVGDGSVPPVDLDGKFSTGGEETTDLETAWAEEEPDGDVRGGWRMKIIMDNEAAEFY</sequence>
<dbReference type="Gene3D" id="2.130.10.10">
    <property type="entry name" value="YVTN repeat-like/Quinoprotein amine dehydrogenase"/>
    <property type="match status" value="2"/>
</dbReference>
<dbReference type="GO" id="GO:0048188">
    <property type="term" value="C:Set1C/COMPASS complex"/>
    <property type="evidence" value="ECO:0007669"/>
    <property type="project" value="InterPro"/>
</dbReference>
<dbReference type="SUPFAM" id="SSF50978">
    <property type="entry name" value="WD40 repeat-like"/>
    <property type="match status" value="1"/>
</dbReference>
<dbReference type="InterPro" id="IPR019775">
    <property type="entry name" value="WD40_repeat_CS"/>
</dbReference>
<dbReference type="PANTHER" id="PTHR44040:SF1">
    <property type="entry name" value="RETINOBLASTOMA-BINDING PROTEIN 5"/>
    <property type="match status" value="1"/>
</dbReference>
<keyword evidence="3" id="KW-0677">Repeat</keyword>
<dbReference type="PROSITE" id="PS50294">
    <property type="entry name" value="WD_REPEATS_REGION"/>
    <property type="match status" value="1"/>
</dbReference>
<evidence type="ECO:0000256" key="2">
    <source>
        <dbReference type="ARBA" id="ARBA00022574"/>
    </source>
</evidence>
<keyword evidence="8" id="KW-1185">Reference proteome</keyword>
<evidence type="ECO:0000313" key="8">
    <source>
        <dbReference type="Proteomes" id="UP000054270"/>
    </source>
</evidence>
<evidence type="ECO:0000313" key="7">
    <source>
        <dbReference type="EMBL" id="KJA14647.1"/>
    </source>
</evidence>
<feature type="repeat" description="WD" evidence="5">
    <location>
        <begin position="60"/>
        <end position="93"/>
    </location>
</feature>
<evidence type="ECO:0000256" key="4">
    <source>
        <dbReference type="ARBA" id="ARBA00023242"/>
    </source>
</evidence>
<dbReference type="Pfam" id="PF00400">
    <property type="entry name" value="WD40"/>
    <property type="match status" value="1"/>
</dbReference>
<organism evidence="7 8">
    <name type="scientific">Hypholoma sublateritium (strain FD-334 SS-4)</name>
    <dbReference type="NCBI Taxonomy" id="945553"/>
    <lineage>
        <taxon>Eukaryota</taxon>
        <taxon>Fungi</taxon>
        <taxon>Dikarya</taxon>
        <taxon>Basidiomycota</taxon>
        <taxon>Agaricomycotina</taxon>
        <taxon>Agaricomycetes</taxon>
        <taxon>Agaricomycetidae</taxon>
        <taxon>Agaricales</taxon>
        <taxon>Agaricineae</taxon>
        <taxon>Strophariaceae</taxon>
        <taxon>Hypholoma</taxon>
    </lineage>
</organism>
<dbReference type="OMA" id="DYEDDIM"/>
<dbReference type="InterPro" id="IPR001680">
    <property type="entry name" value="WD40_rpt"/>
</dbReference>
<keyword evidence="4" id="KW-0539">Nucleus</keyword>
<name>A0A0D2KJ28_HYPSF</name>
<gene>
    <name evidence="7" type="ORF">HYPSUDRAFT_220380</name>
</gene>
<dbReference type="InterPro" id="IPR036322">
    <property type="entry name" value="WD40_repeat_dom_sf"/>
</dbReference>
<evidence type="ECO:0000256" key="6">
    <source>
        <dbReference type="SAM" id="MobiDB-lite"/>
    </source>
</evidence>
<dbReference type="InterPro" id="IPR037850">
    <property type="entry name" value="RBBP5/Swd1"/>
</dbReference>
<dbReference type="Proteomes" id="UP000054270">
    <property type="component" value="Unassembled WGS sequence"/>
</dbReference>
<evidence type="ECO:0000256" key="5">
    <source>
        <dbReference type="PROSITE-ProRule" id="PRU00221"/>
    </source>
</evidence>
<dbReference type="PANTHER" id="PTHR44040">
    <property type="entry name" value="RETINOBLASTOMA-BINDING PROTEIN 5"/>
    <property type="match status" value="1"/>
</dbReference>
<dbReference type="PROSITE" id="PS00678">
    <property type="entry name" value="WD_REPEATS_1"/>
    <property type="match status" value="1"/>
</dbReference>
<evidence type="ECO:0000256" key="1">
    <source>
        <dbReference type="ARBA" id="ARBA00004123"/>
    </source>
</evidence>
<dbReference type="STRING" id="945553.A0A0D2KJ28"/>
<dbReference type="SMART" id="SM00320">
    <property type="entry name" value="WD40"/>
    <property type="match status" value="7"/>
</dbReference>
<accession>A0A0D2KJ28</accession>
<evidence type="ECO:0000256" key="3">
    <source>
        <dbReference type="ARBA" id="ARBA00022737"/>
    </source>
</evidence>
<reference evidence="8" key="1">
    <citation type="submission" date="2014-04" db="EMBL/GenBank/DDBJ databases">
        <title>Evolutionary Origins and Diversification of the Mycorrhizal Mutualists.</title>
        <authorList>
            <consortium name="DOE Joint Genome Institute"/>
            <consortium name="Mycorrhizal Genomics Consortium"/>
            <person name="Kohler A."/>
            <person name="Kuo A."/>
            <person name="Nagy L.G."/>
            <person name="Floudas D."/>
            <person name="Copeland A."/>
            <person name="Barry K.W."/>
            <person name="Cichocki N."/>
            <person name="Veneault-Fourrey C."/>
            <person name="LaButti K."/>
            <person name="Lindquist E.A."/>
            <person name="Lipzen A."/>
            <person name="Lundell T."/>
            <person name="Morin E."/>
            <person name="Murat C."/>
            <person name="Riley R."/>
            <person name="Ohm R."/>
            <person name="Sun H."/>
            <person name="Tunlid A."/>
            <person name="Henrissat B."/>
            <person name="Grigoriev I.V."/>
            <person name="Hibbett D.S."/>
            <person name="Martin F."/>
        </authorList>
    </citation>
    <scope>NUCLEOTIDE SEQUENCE [LARGE SCALE GENOMIC DNA]</scope>
    <source>
        <strain evidence="8">FD-334 SS-4</strain>
    </source>
</reference>
<dbReference type="InterPro" id="IPR015943">
    <property type="entry name" value="WD40/YVTN_repeat-like_dom_sf"/>
</dbReference>
<feature type="compositionally biased region" description="Gly residues" evidence="6">
    <location>
        <begin position="409"/>
        <end position="419"/>
    </location>
</feature>
<proteinExistence type="predicted"/>
<comment type="subcellular location">
    <subcellularLocation>
        <location evidence="1">Nucleus</location>
    </subcellularLocation>
</comment>
<dbReference type="AlphaFoldDB" id="A0A0D2KJ28"/>
<protein>
    <submittedName>
        <fullName evidence="7">Uncharacterized protein</fullName>
    </submittedName>
</protein>
<dbReference type="OrthoDB" id="196858at2759"/>
<dbReference type="EMBL" id="KN817670">
    <property type="protein sequence ID" value="KJA14647.1"/>
    <property type="molecule type" value="Genomic_DNA"/>
</dbReference>
<keyword evidence="2 5" id="KW-0853">WD repeat</keyword>
<feature type="region of interest" description="Disordered" evidence="6">
    <location>
        <begin position="407"/>
        <end position="432"/>
    </location>
</feature>
<dbReference type="PROSITE" id="PS50082">
    <property type="entry name" value="WD_REPEATS_2"/>
    <property type="match status" value="1"/>
</dbReference>